<dbReference type="RefSeq" id="WP_343187446.1">
    <property type="nucleotide sequence ID" value="NZ_JBCITM010000030.1"/>
</dbReference>
<protein>
    <submittedName>
        <fullName evidence="2">UvrB/UvrC motif-containing protein</fullName>
    </submittedName>
</protein>
<keyword evidence="3" id="KW-1185">Reference proteome</keyword>
<dbReference type="PIRSF" id="PIRSF015034">
    <property type="entry name" value="YacH"/>
    <property type="match status" value="1"/>
</dbReference>
<dbReference type="PANTHER" id="PTHR38430:SF1">
    <property type="entry name" value="PROTEIN-ARGININE KINASE ACTIVATOR PROTEIN"/>
    <property type="match status" value="1"/>
</dbReference>
<name>A0ABU9W1D6_9CLOT</name>
<dbReference type="InterPro" id="IPR001943">
    <property type="entry name" value="UVR_dom"/>
</dbReference>
<proteinExistence type="predicted"/>
<evidence type="ECO:0000313" key="3">
    <source>
        <dbReference type="Proteomes" id="UP001407405"/>
    </source>
</evidence>
<dbReference type="Proteomes" id="UP001407405">
    <property type="component" value="Unassembled WGS sequence"/>
</dbReference>
<dbReference type="InterPro" id="IPR036876">
    <property type="entry name" value="UVR_dom_sf"/>
</dbReference>
<evidence type="ECO:0000259" key="1">
    <source>
        <dbReference type="PROSITE" id="PS50151"/>
    </source>
</evidence>
<gene>
    <name evidence="2" type="ORF">AAIG11_16965</name>
</gene>
<dbReference type="PANTHER" id="PTHR38430">
    <property type="entry name" value="PROTEIN-ARGININE KINASE ACTIVATOR PROTEIN"/>
    <property type="match status" value="1"/>
</dbReference>
<comment type="caution">
    <text evidence="2">The sequence shown here is derived from an EMBL/GenBank/DDBJ whole genome shotgun (WGS) entry which is preliminary data.</text>
</comment>
<feature type="domain" description="UVR" evidence="1">
    <location>
        <begin position="130"/>
        <end position="165"/>
    </location>
</feature>
<sequence length="174" mass="19842">MLCEHCHQRQAHVHVSQTVNGQTRESHLCETCALDLKEQGSSFSFSVQDFLKGFYEEAMDQEMSLDNAAAKKCSGCGQTYADYKRTGVFGCPTCYQSFRLVIMPLVKRIQGHLHHTGKIPTKIERVYRFEKKKQQLQSALKEAVKRESFEKAAELRDQIGLLDQKILRIKEGAS</sequence>
<dbReference type="Pfam" id="PF02151">
    <property type="entry name" value="UVR"/>
    <property type="match status" value="1"/>
</dbReference>
<dbReference type="EMBL" id="JBCITM010000030">
    <property type="protein sequence ID" value="MEN1762184.1"/>
    <property type="molecule type" value="Genomic_DNA"/>
</dbReference>
<reference evidence="2 3" key="1">
    <citation type="submission" date="2024-04" db="EMBL/GenBank/DDBJ databases">
        <title>Genome sequencing and metabolic network reconstruction of aminoacids and betaine degradation by Anoxynatronum sibiricum.</title>
        <authorList>
            <person name="Detkova E.N."/>
            <person name="Boltjanskaja Y.V."/>
            <person name="Mardanov A.V."/>
            <person name="Kevbrin V."/>
        </authorList>
    </citation>
    <scope>NUCLEOTIDE SEQUENCE [LARGE SCALE GENOMIC DNA]</scope>
    <source>
        <strain evidence="2 3">Z-7981</strain>
    </source>
</reference>
<dbReference type="SUPFAM" id="SSF46600">
    <property type="entry name" value="C-terminal UvrC-binding domain of UvrB"/>
    <property type="match status" value="1"/>
</dbReference>
<organism evidence="2 3">
    <name type="scientific">Anoxynatronum sibiricum</name>
    <dbReference type="NCBI Taxonomy" id="210623"/>
    <lineage>
        <taxon>Bacteria</taxon>
        <taxon>Bacillati</taxon>
        <taxon>Bacillota</taxon>
        <taxon>Clostridia</taxon>
        <taxon>Eubacteriales</taxon>
        <taxon>Clostridiaceae</taxon>
        <taxon>Anoxynatronum</taxon>
    </lineage>
</organism>
<dbReference type="PROSITE" id="PS50151">
    <property type="entry name" value="UVR"/>
    <property type="match status" value="1"/>
</dbReference>
<dbReference type="InterPro" id="IPR025542">
    <property type="entry name" value="YacH"/>
</dbReference>
<accession>A0ABU9W1D6</accession>
<dbReference type="Gene3D" id="4.10.860.10">
    <property type="entry name" value="UVR domain"/>
    <property type="match status" value="1"/>
</dbReference>
<evidence type="ECO:0000313" key="2">
    <source>
        <dbReference type="EMBL" id="MEN1762184.1"/>
    </source>
</evidence>